<keyword evidence="1" id="KW-0472">Membrane</keyword>
<evidence type="ECO:0000313" key="3">
    <source>
        <dbReference type="Proteomes" id="UP000185628"/>
    </source>
</evidence>
<accession>A0A1Q5Q086</accession>
<evidence type="ECO:0000313" key="2">
    <source>
        <dbReference type="EMBL" id="OKL53274.1"/>
    </source>
</evidence>
<protein>
    <submittedName>
        <fullName evidence="2">Uncharacterized protein</fullName>
    </submittedName>
</protein>
<keyword evidence="3" id="KW-1185">Reference proteome</keyword>
<proteinExistence type="predicted"/>
<sequence>MNRSLMVAESCLAAVAIWVISGLEALALPPGVPVFTIVSSTINLALIFVPIVLAVFDAPDLMSRRRMGRSRLGLVGDATLGLGAAAAIRLAPALMRLPEYDGALRLLNLDAEFWWLIALSMVFYAGTLAFRLVASMTSWAFVISLAVAGILAWAVVGALAPGSEQHLLNPTALLLSAPAEWQPFIFAPLVVLVLAAVLFTLQLRDIDPD</sequence>
<dbReference type="EMBL" id="MQVR01000072">
    <property type="protein sequence ID" value="OKL53274.1"/>
    <property type="molecule type" value="Genomic_DNA"/>
</dbReference>
<feature type="transmembrane region" description="Helical" evidence="1">
    <location>
        <begin position="35"/>
        <end position="56"/>
    </location>
</feature>
<feature type="transmembrane region" description="Helical" evidence="1">
    <location>
        <begin position="113"/>
        <end position="133"/>
    </location>
</feature>
<feature type="transmembrane region" description="Helical" evidence="1">
    <location>
        <begin position="181"/>
        <end position="201"/>
    </location>
</feature>
<keyword evidence="1" id="KW-1133">Transmembrane helix</keyword>
<dbReference type="RefSeq" id="WP_073717254.1">
    <property type="nucleotide sequence ID" value="NZ_MQVR01000072.1"/>
</dbReference>
<feature type="transmembrane region" description="Helical" evidence="1">
    <location>
        <begin position="140"/>
        <end position="161"/>
    </location>
</feature>
<dbReference type="Proteomes" id="UP000185628">
    <property type="component" value="Unassembled WGS sequence"/>
</dbReference>
<keyword evidence="1" id="KW-0812">Transmembrane</keyword>
<dbReference type="AlphaFoldDB" id="A0A1Q5Q086"/>
<comment type="caution">
    <text evidence="2">The sequence shown here is derived from an EMBL/GenBank/DDBJ whole genome shotgun (WGS) entry which is preliminary data.</text>
</comment>
<gene>
    <name evidence="2" type="ORF">BSZ39_10330</name>
</gene>
<feature type="transmembrane region" description="Helical" evidence="1">
    <location>
        <begin position="72"/>
        <end position="93"/>
    </location>
</feature>
<name>A0A1Q5Q086_9ACTO</name>
<evidence type="ECO:0000256" key="1">
    <source>
        <dbReference type="SAM" id="Phobius"/>
    </source>
</evidence>
<reference evidence="3" key="1">
    <citation type="submission" date="2016-12" db="EMBL/GenBank/DDBJ databases">
        <authorList>
            <person name="Meng X."/>
        </authorList>
    </citation>
    <scope>NUCLEOTIDE SEQUENCE [LARGE SCALE GENOMIC DNA]</scope>
    <source>
        <strain evidence="3">DSM 19116</strain>
    </source>
</reference>
<organism evidence="2 3">
    <name type="scientific">Bowdeniella nasicola</name>
    <dbReference type="NCBI Taxonomy" id="208480"/>
    <lineage>
        <taxon>Bacteria</taxon>
        <taxon>Bacillati</taxon>
        <taxon>Actinomycetota</taxon>
        <taxon>Actinomycetes</taxon>
        <taxon>Actinomycetales</taxon>
        <taxon>Actinomycetaceae</taxon>
        <taxon>Bowdeniella</taxon>
    </lineage>
</organism>